<keyword evidence="3" id="KW-0479">Metal-binding</keyword>
<evidence type="ECO:0000256" key="5">
    <source>
        <dbReference type="ARBA" id="ARBA00022833"/>
    </source>
</evidence>
<dbReference type="PANTHER" id="PTHR43690:SF18">
    <property type="entry name" value="INSULIN-DEGRADING ENZYME-RELATED"/>
    <property type="match status" value="1"/>
</dbReference>
<dbReference type="GO" id="GO:0005829">
    <property type="term" value="C:cytosol"/>
    <property type="evidence" value="ECO:0007669"/>
    <property type="project" value="TreeGrafter"/>
</dbReference>
<keyword evidence="4" id="KW-0378">Hydrolase</keyword>
<dbReference type="InterPro" id="IPR007863">
    <property type="entry name" value="Peptidase_M16_C"/>
</dbReference>
<dbReference type="GO" id="GO:0004222">
    <property type="term" value="F:metalloendopeptidase activity"/>
    <property type="evidence" value="ECO:0007669"/>
    <property type="project" value="InterPro"/>
</dbReference>
<dbReference type="InterPro" id="IPR050626">
    <property type="entry name" value="Peptidase_M16"/>
</dbReference>
<evidence type="ECO:0000259" key="11">
    <source>
        <dbReference type="Pfam" id="PF16187"/>
    </source>
</evidence>
<feature type="domain" description="Peptidase M16 N-terminal" evidence="9">
    <location>
        <begin position="47"/>
        <end position="181"/>
    </location>
</feature>
<dbReference type="InterPro" id="IPR011765">
    <property type="entry name" value="Pept_M16_N"/>
</dbReference>
<gene>
    <name evidence="13" type="primary">IDE1_1</name>
    <name evidence="13" type="ORF">EC957_008544</name>
</gene>
<evidence type="ECO:0000259" key="12">
    <source>
        <dbReference type="Pfam" id="PF22456"/>
    </source>
</evidence>
<evidence type="ECO:0000256" key="7">
    <source>
        <dbReference type="RuleBase" id="RU004447"/>
    </source>
</evidence>
<dbReference type="FunFam" id="3.30.830.10:FF:000005">
    <property type="entry name" value="nardilysin isoform X1"/>
    <property type="match status" value="1"/>
</dbReference>
<dbReference type="FunFam" id="3.30.830.10:FF:000004">
    <property type="entry name" value="Putative insulin-degrading enzyme"/>
    <property type="match status" value="1"/>
</dbReference>
<feature type="domain" description="Coenzyme PQQ synthesis protein F-like C-terminal lobe" evidence="12">
    <location>
        <begin position="812"/>
        <end position="911"/>
    </location>
</feature>
<accession>A0A9P6FD58</accession>
<dbReference type="InterPro" id="IPR011249">
    <property type="entry name" value="Metalloenz_LuxS/M16"/>
</dbReference>
<keyword evidence="6" id="KW-0482">Metalloprotease</keyword>
<evidence type="ECO:0000259" key="9">
    <source>
        <dbReference type="Pfam" id="PF00675"/>
    </source>
</evidence>
<evidence type="ECO:0000256" key="2">
    <source>
        <dbReference type="ARBA" id="ARBA00022670"/>
    </source>
</evidence>
<dbReference type="Pfam" id="PF16187">
    <property type="entry name" value="Peptidase_M16_M"/>
    <property type="match status" value="1"/>
</dbReference>
<evidence type="ECO:0000256" key="6">
    <source>
        <dbReference type="ARBA" id="ARBA00023049"/>
    </source>
</evidence>
<keyword evidence="14" id="KW-1185">Reference proteome</keyword>
<feature type="domain" description="Peptidase M16 middle/third" evidence="11">
    <location>
        <begin position="394"/>
        <end position="682"/>
    </location>
</feature>
<feature type="region of interest" description="Disordered" evidence="8">
    <location>
        <begin position="1"/>
        <end position="30"/>
    </location>
</feature>
<dbReference type="GO" id="GO:0046872">
    <property type="term" value="F:metal ion binding"/>
    <property type="evidence" value="ECO:0007669"/>
    <property type="project" value="UniProtKB-KW"/>
</dbReference>
<keyword evidence="2" id="KW-0645">Protease</keyword>
<feature type="domain" description="Peptidase M16 C-terminal" evidence="10">
    <location>
        <begin position="209"/>
        <end position="385"/>
    </location>
</feature>
<sequence length="1035" mass="118265">MTSDKTLPAGFETSPDGTHAVFTKPIESSPNDERSYRLVRLNNDLEVLLIHDAKADKSAAALDVHVGHLSDPDNLQGLAHYLEHLLFLGTDKYPRENEYKDFLAQHAGKSNASTSLDNTNFHFEVGHAHLEQALDRFAQFFISPAFNESCTDREIRAVDSEFKRNLQMDPRRLFQLGKHLSGRSHPFWHFGTGNLITLRDLPTEEGINTRDELIKFYHKYYSSSIMKLVIIGREPLDELTGWAVEKFSAIRNLNIAPPSYPGPPLTPKELLKMAYVKPVKDLRTLEIKFPISDTSRYYTLQPARYINHVVGHEGAGSILSLLKRKGWASGVSAGNPGCGIGFEFLSFVVSLTKEGLLHCEEIVEIVFQFIKLLKQEGVVPHIFDEVTSLASTAFRFKEMMQPADYVVAQAGAMQRGYAPEWVLSGSELIRGNEPQIIQQFINELQVDTWVGRIVTQDLTVVPGGVFTQTERWYGTQYHVSPVSLALLDRLRTGLELHPELHMPLPNEYLPKDFETHKVDTPEPLTHPTLIKHTPLTRLWHKKDDIFWIPKVNIHFRFTAPLATENPSNLIKSMLYVALVKEALNEETYAAEIAGMDYTLDSSIDGIQLSIWGYNDKAHLLLERVIHTMRNLQVEPDQFVRIRDQIERTHRNAYLANPSQHAAYHIQVINQEKMWTFIERLDALEFITTPEQIQQFYPEMLARLHVEGLVHGNMDREQALRVSEIVEEGLGAATRPLVPSELTAMRTLLLPEGCQAVYQMDLPNPSNLNSGIEYFIQMDNVPHFPPSIPSPNPENQDTLVRDRKTNRALTQILSQIIQEPCFHQLRTTEQLGYIVHSGVRSFGPLIGIRIIVQSERDPIYIESRIESFLTTRIHDLLFKTMTPEDFERQVQSLIEKKSRKDMKLREETSRYWEQIESGYYDFWEVVEEVEVMKRVSLEDARKFFAEWILPGVGRAKRVSVHVRSQKLNKPADAKVKSSEEKEMDESKVELVVGTLEEVITLKQGTLLIEDVATFKAGLELSRAPLPVIDLLRYYKL</sequence>
<dbReference type="Pfam" id="PF22456">
    <property type="entry name" value="PqqF-like_C_4"/>
    <property type="match status" value="1"/>
</dbReference>
<proteinExistence type="inferred from homology"/>
<dbReference type="AlphaFoldDB" id="A0A9P6FD58"/>
<dbReference type="PROSITE" id="PS00143">
    <property type="entry name" value="INSULINASE"/>
    <property type="match status" value="1"/>
</dbReference>
<evidence type="ECO:0000313" key="14">
    <source>
        <dbReference type="Proteomes" id="UP000723463"/>
    </source>
</evidence>
<dbReference type="InterPro" id="IPR054734">
    <property type="entry name" value="PqqF-like_C_4"/>
</dbReference>
<dbReference type="Pfam" id="PF05193">
    <property type="entry name" value="Peptidase_M16_C"/>
    <property type="match status" value="1"/>
</dbReference>
<evidence type="ECO:0000256" key="4">
    <source>
        <dbReference type="ARBA" id="ARBA00022801"/>
    </source>
</evidence>
<protein>
    <submittedName>
        <fullName evidence="13">Insulinase (Peptidase M16)</fullName>
    </submittedName>
</protein>
<dbReference type="InterPro" id="IPR001431">
    <property type="entry name" value="Pept_M16_Zn_BS"/>
</dbReference>
<dbReference type="PANTHER" id="PTHR43690">
    <property type="entry name" value="NARDILYSIN"/>
    <property type="match status" value="1"/>
</dbReference>
<dbReference type="FunFam" id="3.30.830.10:FF:000003">
    <property type="entry name" value="Insulin-degrading enzyme"/>
    <property type="match status" value="1"/>
</dbReference>
<keyword evidence="5" id="KW-0862">Zinc</keyword>
<name>A0A9P6FD58_9FUNG</name>
<dbReference type="Pfam" id="PF00675">
    <property type="entry name" value="Peptidase_M16"/>
    <property type="match status" value="1"/>
</dbReference>
<evidence type="ECO:0000256" key="1">
    <source>
        <dbReference type="ARBA" id="ARBA00007261"/>
    </source>
</evidence>
<reference evidence="13" key="1">
    <citation type="journal article" date="2020" name="Fungal Divers.">
        <title>Resolving the Mortierellaceae phylogeny through synthesis of multi-gene phylogenetics and phylogenomics.</title>
        <authorList>
            <person name="Vandepol N."/>
            <person name="Liber J."/>
            <person name="Desiro A."/>
            <person name="Na H."/>
            <person name="Kennedy M."/>
            <person name="Barry K."/>
            <person name="Grigoriev I.V."/>
            <person name="Miller A.N."/>
            <person name="O'Donnell K."/>
            <person name="Stajich J.E."/>
            <person name="Bonito G."/>
        </authorList>
    </citation>
    <scope>NUCLEOTIDE SEQUENCE</scope>
    <source>
        <strain evidence="13">NRRL 2591</strain>
    </source>
</reference>
<evidence type="ECO:0000256" key="8">
    <source>
        <dbReference type="SAM" id="MobiDB-lite"/>
    </source>
</evidence>
<evidence type="ECO:0000256" key="3">
    <source>
        <dbReference type="ARBA" id="ARBA00022723"/>
    </source>
</evidence>
<comment type="similarity">
    <text evidence="1 7">Belongs to the peptidase M16 family.</text>
</comment>
<evidence type="ECO:0000313" key="13">
    <source>
        <dbReference type="EMBL" id="KAF9547358.1"/>
    </source>
</evidence>
<dbReference type="GO" id="GO:0051603">
    <property type="term" value="P:proteolysis involved in protein catabolic process"/>
    <property type="evidence" value="ECO:0007669"/>
    <property type="project" value="TreeGrafter"/>
</dbReference>
<dbReference type="InterPro" id="IPR032632">
    <property type="entry name" value="Peptidase_M16_M"/>
</dbReference>
<organism evidence="13 14">
    <name type="scientific">Mortierella hygrophila</name>
    <dbReference type="NCBI Taxonomy" id="979708"/>
    <lineage>
        <taxon>Eukaryota</taxon>
        <taxon>Fungi</taxon>
        <taxon>Fungi incertae sedis</taxon>
        <taxon>Mucoromycota</taxon>
        <taxon>Mortierellomycotina</taxon>
        <taxon>Mortierellomycetes</taxon>
        <taxon>Mortierellales</taxon>
        <taxon>Mortierellaceae</taxon>
        <taxon>Mortierella</taxon>
    </lineage>
</organism>
<dbReference type="GO" id="GO:0005739">
    <property type="term" value="C:mitochondrion"/>
    <property type="evidence" value="ECO:0007669"/>
    <property type="project" value="TreeGrafter"/>
</dbReference>
<evidence type="ECO:0000259" key="10">
    <source>
        <dbReference type="Pfam" id="PF05193"/>
    </source>
</evidence>
<dbReference type="Gene3D" id="3.30.830.10">
    <property type="entry name" value="Metalloenzyme, LuxS/M16 peptidase-like"/>
    <property type="match status" value="4"/>
</dbReference>
<dbReference type="GO" id="GO:0043171">
    <property type="term" value="P:peptide catabolic process"/>
    <property type="evidence" value="ECO:0007669"/>
    <property type="project" value="TreeGrafter"/>
</dbReference>
<dbReference type="SUPFAM" id="SSF63411">
    <property type="entry name" value="LuxS/MPP-like metallohydrolase"/>
    <property type="match status" value="4"/>
</dbReference>
<dbReference type="EMBL" id="JAAAXW010000043">
    <property type="protein sequence ID" value="KAF9547358.1"/>
    <property type="molecule type" value="Genomic_DNA"/>
</dbReference>
<comment type="caution">
    <text evidence="13">The sequence shown here is derived from an EMBL/GenBank/DDBJ whole genome shotgun (WGS) entry which is preliminary data.</text>
</comment>
<dbReference type="Proteomes" id="UP000723463">
    <property type="component" value="Unassembled WGS sequence"/>
</dbReference>